<feature type="signal peptide" evidence="1">
    <location>
        <begin position="1"/>
        <end position="29"/>
    </location>
</feature>
<organism evidence="2 3">
    <name type="scientific">Crepidotus variabilis</name>
    <dbReference type="NCBI Taxonomy" id="179855"/>
    <lineage>
        <taxon>Eukaryota</taxon>
        <taxon>Fungi</taxon>
        <taxon>Dikarya</taxon>
        <taxon>Basidiomycota</taxon>
        <taxon>Agaricomycotina</taxon>
        <taxon>Agaricomycetes</taxon>
        <taxon>Agaricomycetidae</taxon>
        <taxon>Agaricales</taxon>
        <taxon>Agaricineae</taxon>
        <taxon>Crepidotaceae</taxon>
        <taxon>Crepidotus</taxon>
    </lineage>
</organism>
<sequence length="209" mass="23122">MSSSSSLTPARISLSVALSVLSSLPLASGYSWAFSAPPSQCQELTINISGDGKPPYRALLVPSGPSPLANNIEARKILDIAFNGTSKSLSFKLAFPANSQFVTVPAAISYDQELRWLVQSLRLFHTSHPWVLQFIGKISVFFNPFRSRRQKKRVDTPLLDILTTAVQTSRRSLSQPNQVASKGIETAFRIRKGRRRHGTTARRHRAPHL</sequence>
<protein>
    <submittedName>
        <fullName evidence="2">Uncharacterized protein</fullName>
    </submittedName>
</protein>
<evidence type="ECO:0000313" key="2">
    <source>
        <dbReference type="EMBL" id="KAF9528072.1"/>
    </source>
</evidence>
<proteinExistence type="predicted"/>
<dbReference type="AlphaFoldDB" id="A0A9P6EFQ5"/>
<dbReference type="OrthoDB" id="3267813at2759"/>
<evidence type="ECO:0000313" key="3">
    <source>
        <dbReference type="Proteomes" id="UP000807306"/>
    </source>
</evidence>
<feature type="chain" id="PRO_5040303114" evidence="1">
    <location>
        <begin position="30"/>
        <end position="209"/>
    </location>
</feature>
<evidence type="ECO:0000256" key="1">
    <source>
        <dbReference type="SAM" id="SignalP"/>
    </source>
</evidence>
<gene>
    <name evidence="2" type="ORF">CPB83DRAFT_366683</name>
</gene>
<comment type="caution">
    <text evidence="2">The sequence shown here is derived from an EMBL/GenBank/DDBJ whole genome shotgun (WGS) entry which is preliminary data.</text>
</comment>
<dbReference type="EMBL" id="MU157856">
    <property type="protein sequence ID" value="KAF9528072.1"/>
    <property type="molecule type" value="Genomic_DNA"/>
</dbReference>
<accession>A0A9P6EFQ5</accession>
<name>A0A9P6EFQ5_9AGAR</name>
<reference evidence="2" key="1">
    <citation type="submission" date="2020-11" db="EMBL/GenBank/DDBJ databases">
        <authorList>
            <consortium name="DOE Joint Genome Institute"/>
            <person name="Ahrendt S."/>
            <person name="Riley R."/>
            <person name="Andreopoulos W."/>
            <person name="Labutti K."/>
            <person name="Pangilinan J."/>
            <person name="Ruiz-Duenas F.J."/>
            <person name="Barrasa J.M."/>
            <person name="Sanchez-Garcia M."/>
            <person name="Camarero S."/>
            <person name="Miyauchi S."/>
            <person name="Serrano A."/>
            <person name="Linde D."/>
            <person name="Babiker R."/>
            <person name="Drula E."/>
            <person name="Ayuso-Fernandez I."/>
            <person name="Pacheco R."/>
            <person name="Padilla G."/>
            <person name="Ferreira P."/>
            <person name="Barriuso J."/>
            <person name="Kellner H."/>
            <person name="Castanera R."/>
            <person name="Alfaro M."/>
            <person name="Ramirez L."/>
            <person name="Pisabarro A.G."/>
            <person name="Kuo A."/>
            <person name="Tritt A."/>
            <person name="Lipzen A."/>
            <person name="He G."/>
            <person name="Yan M."/>
            <person name="Ng V."/>
            <person name="Cullen D."/>
            <person name="Martin F."/>
            <person name="Rosso M.-N."/>
            <person name="Henrissat B."/>
            <person name="Hibbett D."/>
            <person name="Martinez A.T."/>
            <person name="Grigoriev I.V."/>
        </authorList>
    </citation>
    <scope>NUCLEOTIDE SEQUENCE</scope>
    <source>
        <strain evidence="2">CBS 506.95</strain>
    </source>
</reference>
<dbReference type="Proteomes" id="UP000807306">
    <property type="component" value="Unassembled WGS sequence"/>
</dbReference>
<keyword evidence="1" id="KW-0732">Signal</keyword>
<keyword evidence="3" id="KW-1185">Reference proteome</keyword>